<dbReference type="Gene3D" id="3.30.750.70">
    <property type="entry name" value="4-hydroxybutyrate coenzyme like domains"/>
    <property type="match status" value="1"/>
</dbReference>
<keyword evidence="3" id="KW-0378">Hydrolase</keyword>
<protein>
    <submittedName>
        <fullName evidence="3">Acetyl-CoA hydrolase/transferase-like protein</fullName>
    </submittedName>
</protein>
<dbReference type="RefSeq" id="WP_133592538.1">
    <property type="nucleotide sequence ID" value="NZ_CP037953.1"/>
</dbReference>
<evidence type="ECO:0000259" key="2">
    <source>
        <dbReference type="Pfam" id="PF13336"/>
    </source>
</evidence>
<dbReference type="InterPro" id="IPR037171">
    <property type="entry name" value="NagB/RpiA_transferase-like"/>
</dbReference>
<dbReference type="SUPFAM" id="SSF100950">
    <property type="entry name" value="NagB/RpiA/CoA transferase-like"/>
    <property type="match status" value="1"/>
</dbReference>
<accession>A0A4R6UG11</accession>
<dbReference type="InterPro" id="IPR038460">
    <property type="entry name" value="AcetylCoA_hyd_C_sf"/>
</dbReference>
<dbReference type="GO" id="GO:0008775">
    <property type="term" value="F:acetate CoA-transferase activity"/>
    <property type="evidence" value="ECO:0007669"/>
    <property type="project" value="InterPro"/>
</dbReference>
<dbReference type="Pfam" id="PF13336">
    <property type="entry name" value="AcetylCoA_hyd_C"/>
    <property type="match status" value="1"/>
</dbReference>
<dbReference type="Gene3D" id="3.40.1080.20">
    <property type="entry name" value="Acetyl-CoA hydrolase/transferase C-terminal domain"/>
    <property type="match status" value="1"/>
</dbReference>
<feature type="region of interest" description="Disordered" evidence="1">
    <location>
        <begin position="726"/>
        <end position="745"/>
    </location>
</feature>
<gene>
    <name evidence="3" type="ORF">EV696_11859</name>
</gene>
<dbReference type="OrthoDB" id="9801795at2"/>
<organism evidence="3 4">
    <name type="scientific">Permianibacter aggregans</name>
    <dbReference type="NCBI Taxonomy" id="1510150"/>
    <lineage>
        <taxon>Bacteria</taxon>
        <taxon>Pseudomonadati</taxon>
        <taxon>Pseudomonadota</taxon>
        <taxon>Gammaproteobacteria</taxon>
        <taxon>Pseudomonadales</taxon>
        <taxon>Pseudomonadaceae</taxon>
        <taxon>Permianibacter</taxon>
    </lineage>
</organism>
<dbReference type="GO" id="GO:0006083">
    <property type="term" value="P:acetate metabolic process"/>
    <property type="evidence" value="ECO:0007669"/>
    <property type="project" value="InterPro"/>
</dbReference>
<dbReference type="EMBL" id="SNYM01000018">
    <property type="protein sequence ID" value="TDQ45708.1"/>
    <property type="molecule type" value="Genomic_DNA"/>
</dbReference>
<reference evidence="3 4" key="1">
    <citation type="submission" date="2019-03" db="EMBL/GenBank/DDBJ databases">
        <title>Genomic Encyclopedia of Type Strains, Phase IV (KMG-IV): sequencing the most valuable type-strain genomes for metagenomic binning, comparative biology and taxonomic classification.</title>
        <authorList>
            <person name="Goeker M."/>
        </authorList>
    </citation>
    <scope>NUCLEOTIDE SEQUENCE [LARGE SCALE GENOMIC DNA]</scope>
    <source>
        <strain evidence="3 4">DSM 103792</strain>
    </source>
</reference>
<sequence>MSERPERKHTLRSTNAERCAEAIVERVGKRIVLGLPLGLGKGNLLANALYQYVKARPDLSLHIVTALTLETPSADNLLAQRFLEPVVKNQYGDYPGLDFARDRQQGRLPENIHVSEFFLKPGAFIRDARAQQDYVCSNYSHVVRDLLDAGINVIAQMVAPHENNASLFSLSCNPDITLDLLAALTPAQRQQFVLAGEINSALPFMPHDAVLDEEQFDLLLESEPYSLFPIPLMPIDYAHYAMATHVASLVKDGGTLQIGIGSLGDAITHMLVLRQQFNTVYQALLSALLHEPQKSLRSILPVQREVFVEGLYGASEMAVEGFLHLRESGVLRRKVYDDKTLQRLLNEKKIVQPVTLDALDALREAQRVHEPLHEADWQFLRRYGLVADNVRFVDGQLHFSDGSALPATLADPATRQKLEQEGLGESLCGGIYLHGGFFLGSARFYQQLRELPEQERDGINMTGISFINELFGDTELKQLQRRDACFVNSAMMATLNGAVISDGLGDGIVVSGVGGQYNFVAQAHVLEGARSILCLPSTRRQHGEIHSNIVWQYPHQTIPRHLRDIVVTEYGAAVLRGKTDRDVIVAMLAITDSQFQQELLAQAKAAGKVEQDYQIPSAFRNNTAAALKQKFADAGAHEHLPYYPLGTAFSDEEALLAAALHYLKERRGNKRKLLDLLWQGLRGGRKLRNRFYNHLARMQLLQTNGWGERINRWVLLGALANARDLRRPLRPKSQPAPMTSERSGT</sequence>
<dbReference type="InterPro" id="IPR046433">
    <property type="entry name" value="ActCoA_hydro"/>
</dbReference>
<keyword evidence="3" id="KW-0808">Transferase</keyword>
<evidence type="ECO:0000313" key="4">
    <source>
        <dbReference type="Proteomes" id="UP000295375"/>
    </source>
</evidence>
<dbReference type="PANTHER" id="PTHR21432">
    <property type="entry name" value="ACETYL-COA HYDROLASE-RELATED"/>
    <property type="match status" value="1"/>
</dbReference>
<evidence type="ECO:0000313" key="3">
    <source>
        <dbReference type="EMBL" id="TDQ45708.1"/>
    </source>
</evidence>
<dbReference type="Gene3D" id="3.40.1080.10">
    <property type="entry name" value="Glutaconate Coenzyme A-transferase"/>
    <property type="match status" value="1"/>
</dbReference>
<proteinExistence type="predicted"/>
<comment type="caution">
    <text evidence="3">The sequence shown here is derived from an EMBL/GenBank/DDBJ whole genome shotgun (WGS) entry which is preliminary data.</text>
</comment>
<dbReference type="Proteomes" id="UP000295375">
    <property type="component" value="Unassembled WGS sequence"/>
</dbReference>
<feature type="compositionally biased region" description="Polar residues" evidence="1">
    <location>
        <begin position="736"/>
        <end position="745"/>
    </location>
</feature>
<evidence type="ECO:0000256" key="1">
    <source>
        <dbReference type="SAM" id="MobiDB-lite"/>
    </source>
</evidence>
<keyword evidence="4" id="KW-1185">Reference proteome</keyword>
<dbReference type="AlphaFoldDB" id="A0A4R6UG11"/>
<dbReference type="PANTHER" id="PTHR21432:SF20">
    <property type="entry name" value="ACETYL-COA HYDROLASE"/>
    <property type="match status" value="1"/>
</dbReference>
<name>A0A4R6UG11_9GAMM</name>
<dbReference type="GO" id="GO:0016787">
    <property type="term" value="F:hydrolase activity"/>
    <property type="evidence" value="ECO:0007669"/>
    <property type="project" value="UniProtKB-KW"/>
</dbReference>
<feature type="domain" description="Acetyl-CoA hydrolase/transferase C-terminal" evidence="2">
    <location>
        <begin position="440"/>
        <end position="603"/>
    </location>
</feature>
<dbReference type="InterPro" id="IPR026888">
    <property type="entry name" value="AcetylCoA_hyd_C"/>
</dbReference>